<evidence type="ECO:0000313" key="3">
    <source>
        <dbReference type="Proteomes" id="UP001150942"/>
    </source>
</evidence>
<accession>A0A9W9M968</accession>
<dbReference type="AlphaFoldDB" id="A0A9W9M968"/>
<dbReference type="Proteomes" id="UP001150942">
    <property type="component" value="Unassembled WGS sequence"/>
</dbReference>
<keyword evidence="1" id="KW-0732">Signal</keyword>
<feature type="signal peptide" evidence="1">
    <location>
        <begin position="1"/>
        <end position="22"/>
    </location>
</feature>
<organism evidence="2 3">
    <name type="scientific">Penicillium cf. viridicatum</name>
    <dbReference type="NCBI Taxonomy" id="2972119"/>
    <lineage>
        <taxon>Eukaryota</taxon>
        <taxon>Fungi</taxon>
        <taxon>Dikarya</taxon>
        <taxon>Ascomycota</taxon>
        <taxon>Pezizomycotina</taxon>
        <taxon>Eurotiomycetes</taxon>
        <taxon>Eurotiomycetidae</taxon>
        <taxon>Eurotiales</taxon>
        <taxon>Aspergillaceae</taxon>
        <taxon>Penicillium</taxon>
    </lineage>
</organism>
<sequence length="61" mass="6598">MRFITTQTVLAFALAAVASGLAINPESAKPEAPGPAWVWSSKRETEEHDKLDVAEPAWSAF</sequence>
<comment type="caution">
    <text evidence="2">The sequence shown here is derived from an EMBL/GenBank/DDBJ whole genome shotgun (WGS) entry which is preliminary data.</text>
</comment>
<dbReference type="OrthoDB" id="4355232at2759"/>
<protein>
    <submittedName>
        <fullName evidence="2">Uncharacterized protein</fullName>
    </submittedName>
</protein>
<proteinExistence type="predicted"/>
<reference evidence="2" key="2">
    <citation type="journal article" date="2023" name="IMA Fungus">
        <title>Comparative genomic study of the Penicillium genus elucidates a diverse pangenome and 15 lateral gene transfer events.</title>
        <authorList>
            <person name="Petersen C."/>
            <person name="Sorensen T."/>
            <person name="Nielsen M.R."/>
            <person name="Sondergaard T.E."/>
            <person name="Sorensen J.L."/>
            <person name="Fitzpatrick D.A."/>
            <person name="Frisvad J.C."/>
            <person name="Nielsen K.L."/>
        </authorList>
    </citation>
    <scope>NUCLEOTIDE SEQUENCE</scope>
    <source>
        <strain evidence="2">IBT 20477</strain>
    </source>
</reference>
<evidence type="ECO:0000313" key="2">
    <source>
        <dbReference type="EMBL" id="KAJ5193404.1"/>
    </source>
</evidence>
<gene>
    <name evidence="2" type="ORF">N7449_009546</name>
</gene>
<reference evidence="2" key="1">
    <citation type="submission" date="2022-11" db="EMBL/GenBank/DDBJ databases">
        <authorList>
            <person name="Petersen C."/>
        </authorList>
    </citation>
    <scope>NUCLEOTIDE SEQUENCE</scope>
    <source>
        <strain evidence="2">IBT 20477</strain>
    </source>
</reference>
<name>A0A9W9M968_9EURO</name>
<feature type="chain" id="PRO_5040933599" evidence="1">
    <location>
        <begin position="23"/>
        <end position="61"/>
    </location>
</feature>
<keyword evidence="3" id="KW-1185">Reference proteome</keyword>
<evidence type="ECO:0000256" key="1">
    <source>
        <dbReference type="SAM" id="SignalP"/>
    </source>
</evidence>
<dbReference type="EMBL" id="JAPQKQ010000006">
    <property type="protein sequence ID" value="KAJ5193404.1"/>
    <property type="molecule type" value="Genomic_DNA"/>
</dbReference>